<dbReference type="RefSeq" id="WP_167217037.1">
    <property type="nucleotide sequence ID" value="NZ_CP050063.1"/>
</dbReference>
<accession>A0A6G9AX76</accession>
<gene>
    <name evidence="1" type="ORF">G8759_31260</name>
</gene>
<keyword evidence="2" id="KW-1185">Reference proteome</keyword>
<reference evidence="1 2" key="1">
    <citation type="submission" date="2020-03" db="EMBL/GenBank/DDBJ databases">
        <authorList>
            <person name="Kim M.K."/>
        </authorList>
    </citation>
    <scope>NUCLEOTIDE SEQUENCE [LARGE SCALE GENOMIC DNA]</scope>
    <source>
        <strain evidence="1 2">BT328</strain>
    </source>
</reference>
<evidence type="ECO:0000313" key="1">
    <source>
        <dbReference type="EMBL" id="QIP16803.1"/>
    </source>
</evidence>
<sequence length="104" mass="11944">MLTALLLLLMTTGYVLVKILSNRKSFWRSGSRQPGCRIGYNRVEMPDRTAFLGALRRFLTAFIQSAWLRFSRLAHSARRFTQVPLLLCRQVLMTLCFGRGILHG</sequence>
<name>A0A6G9AX76_9BACT</name>
<protein>
    <submittedName>
        <fullName evidence="1">Uncharacterized protein</fullName>
    </submittedName>
</protein>
<dbReference type="Proteomes" id="UP000501802">
    <property type="component" value="Chromosome"/>
</dbReference>
<proteinExistence type="predicted"/>
<dbReference type="KEGG" id="spib:G8759_31260"/>
<dbReference type="AlphaFoldDB" id="A0A6G9AX76"/>
<organism evidence="1 2">
    <name type="scientific">Spirosoma aureum</name>
    <dbReference type="NCBI Taxonomy" id="2692134"/>
    <lineage>
        <taxon>Bacteria</taxon>
        <taxon>Pseudomonadati</taxon>
        <taxon>Bacteroidota</taxon>
        <taxon>Cytophagia</taxon>
        <taxon>Cytophagales</taxon>
        <taxon>Cytophagaceae</taxon>
        <taxon>Spirosoma</taxon>
    </lineage>
</organism>
<evidence type="ECO:0000313" key="2">
    <source>
        <dbReference type="Proteomes" id="UP000501802"/>
    </source>
</evidence>
<dbReference type="EMBL" id="CP050063">
    <property type="protein sequence ID" value="QIP16803.1"/>
    <property type="molecule type" value="Genomic_DNA"/>
</dbReference>